<dbReference type="EMBL" id="JAANIU010012965">
    <property type="protein sequence ID" value="KAG1530209.1"/>
    <property type="molecule type" value="Genomic_DNA"/>
</dbReference>
<keyword evidence="3" id="KW-1185">Reference proteome</keyword>
<proteinExistence type="predicted"/>
<name>A0A9P7BZP9_9FUNG</name>
<reference evidence="2 3" key="1">
    <citation type="journal article" date="2020" name="Microb. Genom.">
        <title>Genetic diversity of clinical and environmental Mucorales isolates obtained from an investigation of mucormycosis cases among solid organ transplant recipients.</title>
        <authorList>
            <person name="Nguyen M.H."/>
            <person name="Kaul D."/>
            <person name="Muto C."/>
            <person name="Cheng S.J."/>
            <person name="Richter R.A."/>
            <person name="Bruno V.M."/>
            <person name="Liu G."/>
            <person name="Beyhan S."/>
            <person name="Sundermann A.J."/>
            <person name="Mounaud S."/>
            <person name="Pasculle A.W."/>
            <person name="Nierman W.C."/>
            <person name="Driscoll E."/>
            <person name="Cumbie R."/>
            <person name="Clancy C.J."/>
            <person name="Dupont C.L."/>
        </authorList>
    </citation>
    <scope>NUCLEOTIDE SEQUENCE [LARGE SCALE GENOMIC DNA]</scope>
    <source>
        <strain evidence="2 3">GL24</strain>
    </source>
</reference>
<dbReference type="Proteomes" id="UP000740926">
    <property type="component" value="Unassembled WGS sequence"/>
</dbReference>
<evidence type="ECO:0000313" key="3">
    <source>
        <dbReference type="Proteomes" id="UP000740926"/>
    </source>
</evidence>
<dbReference type="AlphaFoldDB" id="A0A9P7BZP9"/>
<organism evidence="2 3">
    <name type="scientific">Rhizopus delemar</name>
    <dbReference type="NCBI Taxonomy" id="936053"/>
    <lineage>
        <taxon>Eukaryota</taxon>
        <taxon>Fungi</taxon>
        <taxon>Fungi incertae sedis</taxon>
        <taxon>Mucoromycota</taxon>
        <taxon>Mucoromycotina</taxon>
        <taxon>Mucoromycetes</taxon>
        <taxon>Mucorales</taxon>
        <taxon>Mucorineae</taxon>
        <taxon>Rhizopodaceae</taxon>
        <taxon>Rhizopus</taxon>
    </lineage>
</organism>
<sequence>MVAIVVAEAAGAEHPVGEFAAPVVHLRAYAVGGDAGHAGLHRGFRIIARGYQPGVPVIIELPADAYAQAGVADVVIGAQCRGFRIQPAEAVAHASPQPERVDALRSSSIGDSTSTP</sequence>
<evidence type="ECO:0000313" key="2">
    <source>
        <dbReference type="EMBL" id="KAG1530209.1"/>
    </source>
</evidence>
<feature type="compositionally biased region" description="Polar residues" evidence="1">
    <location>
        <begin position="105"/>
        <end position="116"/>
    </location>
</feature>
<gene>
    <name evidence="2" type="ORF">G6F50_017474</name>
</gene>
<protein>
    <submittedName>
        <fullName evidence="2">Uncharacterized protein</fullName>
    </submittedName>
</protein>
<evidence type="ECO:0000256" key="1">
    <source>
        <dbReference type="SAM" id="MobiDB-lite"/>
    </source>
</evidence>
<comment type="caution">
    <text evidence="2">The sequence shown here is derived from an EMBL/GenBank/DDBJ whole genome shotgun (WGS) entry which is preliminary data.</text>
</comment>
<accession>A0A9P7BZP9</accession>
<feature type="region of interest" description="Disordered" evidence="1">
    <location>
        <begin position="94"/>
        <end position="116"/>
    </location>
</feature>